<dbReference type="InterPro" id="IPR044095">
    <property type="entry name" value="ADCK2_dom"/>
</dbReference>
<dbReference type="AlphaFoldDB" id="A0A9W8I958"/>
<dbReference type="PANTHER" id="PTHR45890">
    <property type="entry name" value="AARF DOMAIN CONTAINING KINASE 2 (PREDICTED)"/>
    <property type="match status" value="1"/>
</dbReference>
<evidence type="ECO:0000313" key="4">
    <source>
        <dbReference type="Proteomes" id="UP001139887"/>
    </source>
</evidence>
<sequence>MLTRCWRLTSPLSPALATVRSRFSICRNHQLQWQRHGIATTRLLRKPPRASTLLGILAAVGAGSSLLWTNSVLAQPYSEPANVLPVTTGHIVSDTATEYSEKPAKTYGLIARICENAQHWFRLVVVDGICEVIFTVLRTGELLVYFIPLLAFYPIVWFGRCDLEGGGETAGSLWWYRLLRMQMSRAGPTFVKLSQWAASRTDLFSTQLCLELGKLHDSNRAHSPELSRKAIAEAFDVEDIDQIFTAFDDKPLGAGAVAQVHYARLSKSFIEKALASSTDVASQQALKVLRANSQVAVKVLHPGVERQIKRDLRIMEWGAWALSLLPGMKWLSLPEEVSVFGNMMMAQVDLRSEARNAERFAANFSHRSGIAFPRAYLPLDSPRVLVETFCDGVPLRTFLDIDGHTPFDRELGARGLDAFLHMLIYDNFVHADLHPGNIMVALSPPFIGSPLDRFVEDFYDMSPFNREKRLREKHLPSSTQAHRHIRAILQSYEHGEISQSQKNKELHAYIDLLYRRGFTASLIFLDCGLVTSLDNLNRRNFIDLFESVCTFDGNRAGNLMIDRCLTPELVINPEVFVLRIQDIILRVRKVSLQLSKLTFSEVFEPVMRAVRIHHVRLAPDFINIIMAMFILEGIGRRLDPESDVLRVALPMLRKWLKEDAKRELSYSHQASGQQSPSATSWNLLKVWLFIELREYLDRVRSWGYDDQEYFGQFAPFITADSSLA</sequence>
<dbReference type="InterPro" id="IPR052402">
    <property type="entry name" value="ADCK_kinase"/>
</dbReference>
<dbReference type="OrthoDB" id="1290869at2759"/>
<organism evidence="3 4">
    <name type="scientific">Coemansia brasiliensis</name>
    <dbReference type="NCBI Taxonomy" id="2650707"/>
    <lineage>
        <taxon>Eukaryota</taxon>
        <taxon>Fungi</taxon>
        <taxon>Fungi incertae sedis</taxon>
        <taxon>Zoopagomycota</taxon>
        <taxon>Kickxellomycotina</taxon>
        <taxon>Kickxellomycetes</taxon>
        <taxon>Kickxellales</taxon>
        <taxon>Kickxellaceae</taxon>
        <taxon>Coemansia</taxon>
    </lineage>
</organism>
<name>A0A9W8I958_9FUNG</name>
<gene>
    <name evidence="3" type="ORF">IWW36_001307</name>
</gene>
<feature type="domain" description="ABC1 atypical kinase-like" evidence="2">
    <location>
        <begin position="289"/>
        <end position="443"/>
    </location>
</feature>
<dbReference type="CDD" id="cd13971">
    <property type="entry name" value="ADCK2-like"/>
    <property type="match status" value="1"/>
</dbReference>
<dbReference type="EMBL" id="JANBUW010000016">
    <property type="protein sequence ID" value="KAJ2851169.1"/>
    <property type="molecule type" value="Genomic_DNA"/>
</dbReference>
<dbReference type="Pfam" id="PF03109">
    <property type="entry name" value="ABC1"/>
    <property type="match status" value="1"/>
</dbReference>
<accession>A0A9W8I958</accession>
<dbReference type="InterPro" id="IPR004147">
    <property type="entry name" value="ABC1_dom"/>
</dbReference>
<evidence type="ECO:0000256" key="1">
    <source>
        <dbReference type="ARBA" id="ARBA00009670"/>
    </source>
</evidence>
<reference evidence="3" key="1">
    <citation type="submission" date="2022-07" db="EMBL/GenBank/DDBJ databases">
        <title>Phylogenomic reconstructions and comparative analyses of Kickxellomycotina fungi.</title>
        <authorList>
            <person name="Reynolds N.K."/>
            <person name="Stajich J.E."/>
            <person name="Barry K."/>
            <person name="Grigoriev I.V."/>
            <person name="Crous P."/>
            <person name="Smith M.E."/>
        </authorList>
    </citation>
    <scope>NUCLEOTIDE SEQUENCE</scope>
    <source>
        <strain evidence="3">NRRL 1566</strain>
    </source>
</reference>
<dbReference type="GO" id="GO:0005739">
    <property type="term" value="C:mitochondrion"/>
    <property type="evidence" value="ECO:0007669"/>
    <property type="project" value="TreeGrafter"/>
</dbReference>
<comment type="similarity">
    <text evidence="1">Belongs to the protein kinase superfamily. ADCK protein kinase family.</text>
</comment>
<proteinExistence type="inferred from homology"/>
<evidence type="ECO:0000313" key="3">
    <source>
        <dbReference type="EMBL" id="KAJ2851169.1"/>
    </source>
</evidence>
<keyword evidence="4" id="KW-1185">Reference proteome</keyword>
<dbReference type="InterPro" id="IPR011009">
    <property type="entry name" value="Kinase-like_dom_sf"/>
</dbReference>
<protein>
    <recommendedName>
        <fullName evidence="2">ABC1 atypical kinase-like domain-containing protein</fullName>
    </recommendedName>
</protein>
<dbReference type="Proteomes" id="UP001139887">
    <property type="component" value="Unassembled WGS sequence"/>
</dbReference>
<dbReference type="PANTHER" id="PTHR45890:SF1">
    <property type="entry name" value="AARF DOMAIN CONTAINING KINASE 2"/>
    <property type="match status" value="1"/>
</dbReference>
<evidence type="ECO:0000259" key="2">
    <source>
        <dbReference type="Pfam" id="PF03109"/>
    </source>
</evidence>
<comment type="caution">
    <text evidence="3">The sequence shown here is derived from an EMBL/GenBank/DDBJ whole genome shotgun (WGS) entry which is preliminary data.</text>
</comment>
<dbReference type="SUPFAM" id="SSF56112">
    <property type="entry name" value="Protein kinase-like (PK-like)"/>
    <property type="match status" value="1"/>
</dbReference>